<reference evidence="1 2" key="1">
    <citation type="journal article" date="2016" name="Nat. Commun.">
        <title>Thousands of microbial genomes shed light on interconnected biogeochemical processes in an aquifer system.</title>
        <authorList>
            <person name="Anantharaman K."/>
            <person name="Brown C.T."/>
            <person name="Hug L.A."/>
            <person name="Sharon I."/>
            <person name="Castelle C.J."/>
            <person name="Probst A.J."/>
            <person name="Thomas B.C."/>
            <person name="Singh A."/>
            <person name="Wilkins M.J."/>
            <person name="Karaoz U."/>
            <person name="Brodie E.L."/>
            <person name="Williams K.H."/>
            <person name="Hubbard S.S."/>
            <person name="Banfield J.F."/>
        </authorList>
    </citation>
    <scope>NUCLEOTIDE SEQUENCE [LARGE SCALE GENOMIC DNA]</scope>
</reference>
<dbReference type="AlphaFoldDB" id="A0A1F7JGZ0"/>
<dbReference type="Proteomes" id="UP000177418">
    <property type="component" value="Unassembled WGS sequence"/>
</dbReference>
<sequence length="280" mass="31520">MVIETLPISHRPTNPKAVKRFDIEKLLEIREKTERQDCSVEAIQQYLRETIGFEIPQAAAVGQILRTQRWQLVTVKPEDDIAALLFIAGDPSEQGPMPIEQAHATLIINRCPYNQDETYGIDDIQIAGVITDSNESPRILAVSYRTFGEMDAYRINISVTDDEFPDPPEDGSFVSLLMRPTLLIPTDFEHPAHAGLITEGMMKRQGIPSHHKVLCCEPKSNVTVISQRPAPDYFDRATLEQVDSLYRINFHPENAKSLTSWSLDVPIALDPVEPHLLTPN</sequence>
<gene>
    <name evidence="1" type="ORF">A3H78_00165</name>
</gene>
<accession>A0A1F7JGZ0</accession>
<proteinExistence type="predicted"/>
<evidence type="ECO:0000313" key="2">
    <source>
        <dbReference type="Proteomes" id="UP000177418"/>
    </source>
</evidence>
<name>A0A1F7JGZ0_9BACT</name>
<organism evidence="1 2">
    <name type="scientific">Candidatus Roizmanbacteria bacterium RIFCSPLOWO2_02_FULL_36_11</name>
    <dbReference type="NCBI Taxonomy" id="1802071"/>
    <lineage>
        <taxon>Bacteria</taxon>
        <taxon>Candidatus Roizmaniibacteriota</taxon>
    </lineage>
</organism>
<protein>
    <submittedName>
        <fullName evidence="1">Uncharacterized protein</fullName>
    </submittedName>
</protein>
<dbReference type="EMBL" id="MGAV01000012">
    <property type="protein sequence ID" value="OGK54883.1"/>
    <property type="molecule type" value="Genomic_DNA"/>
</dbReference>
<evidence type="ECO:0000313" key="1">
    <source>
        <dbReference type="EMBL" id="OGK54883.1"/>
    </source>
</evidence>
<comment type="caution">
    <text evidence="1">The sequence shown here is derived from an EMBL/GenBank/DDBJ whole genome shotgun (WGS) entry which is preliminary data.</text>
</comment>